<accession>E4WY10</accession>
<feature type="region of interest" description="Disordered" evidence="3">
    <location>
        <begin position="189"/>
        <end position="213"/>
    </location>
</feature>
<keyword evidence="8" id="KW-1185">Reference proteome</keyword>
<dbReference type="InterPro" id="IPR008936">
    <property type="entry name" value="Rho_GTPase_activation_prot"/>
</dbReference>
<keyword evidence="1 2" id="KW-0728">SH3 domain</keyword>
<dbReference type="PROSITE" id="PS50003">
    <property type="entry name" value="PH_DOMAIN"/>
    <property type="match status" value="1"/>
</dbReference>
<protein>
    <submittedName>
        <fullName evidence="7">Uncharacterized protein</fullName>
    </submittedName>
</protein>
<dbReference type="GO" id="GO:0007165">
    <property type="term" value="P:signal transduction"/>
    <property type="evidence" value="ECO:0007669"/>
    <property type="project" value="InterPro"/>
</dbReference>
<feature type="compositionally biased region" description="Basic and acidic residues" evidence="3">
    <location>
        <begin position="702"/>
        <end position="715"/>
    </location>
</feature>
<dbReference type="Pfam" id="PF00620">
    <property type="entry name" value="RhoGAP"/>
    <property type="match status" value="1"/>
</dbReference>
<feature type="compositionally biased region" description="Polar residues" evidence="3">
    <location>
        <begin position="780"/>
        <end position="802"/>
    </location>
</feature>
<dbReference type="InterPro" id="IPR027267">
    <property type="entry name" value="AH/BAR_dom_sf"/>
</dbReference>
<feature type="domain" description="PH" evidence="5">
    <location>
        <begin position="322"/>
        <end position="421"/>
    </location>
</feature>
<dbReference type="Pfam" id="PF16746">
    <property type="entry name" value="BAR_3"/>
    <property type="match status" value="1"/>
</dbReference>
<sequence>MYNPYDYHSDETIARFQSSSSEKKHGMHRSSIKKKPTRGNRQPAKNFDLEFSECWLDPPRYRQAIGQYENTIEDTRDAIKKTTKHIQDLINKGRAFSDAQQILNQDLQNGFQIGDIGELSQDEMYMKNSLKECSEMFRTYMDNFEIMLESMKKWKMKIDRFRENRLENAYSEKRRAYKKYRDKYYKNMASNSGVGEGHKESKQNQAIRETKKSRKDYHEHALAYVDTLLSIEEEKKYELVENFAQIAGDWLQFTKSCYECYHEQNDEKIKQTLNLTNNQRARHKNTQEETDKLRQRYVKHPPLCPQSQTDDEYEGHVLQLEKGFSKGPMTLKTAGYKWSHRYLEFNAKKKQIVLFNPDTVVAKTPYDVVFDTSRMDDMNTDRKNIFHIQVSDKGDSKCLTFQAASEEEFKRWQQLVSCNTGGNPRVYVDAGSGAIAHASHNIELCDHIVGRLQECITHVESGGGLEMEGAYRTVAVQSKVDNLLKKIIDPSNSVDLNSCEVRTIMSAIKALFRNLREPVLTFENHETIIVKVAANDGVNKMSAQNISVCFGPAFMWAKQETIAGLQDVKYQCTVVELLIEKHDSFFQTSDEIKHLNQTIQKNSFSLSNRTTSRISLFVHFDKSELSLSNSAKSERSSQNGSQQWGAQVSRLPNVLETFEALKMDSSSEEEQIARNNLPESDFTDDFSENEDAELQLSSLPPETRRESHINRRSEYDNMQLQTLTPQSIAEFAESSKIPDIDESDITTDDNRSPAISNRSALTKKNSSFSNGTSSSEDFDNSLTIDGSNEDLNSSADTANRPISRQRLQKSGSEIEEIREKHRTDTDFNILSTPGAMPVDIQKSPITSIRSKSLSKGSSRIQRRPTGNESDRVRPSILRKQSSQDTGRVFEDPLQTELDSPVLVSSPIVRNRSETKFDLVTKAKAKYACIADNPDELSFEVGQTFFGIQEDPEHKGWFFAKMTDKETGQVKHGLVPGPFISFDSIGKSQ</sequence>
<dbReference type="PANTHER" id="PTHR12552">
    <property type="entry name" value="OLIGOPHRENIN 1"/>
    <property type="match status" value="1"/>
</dbReference>
<feature type="compositionally biased region" description="Low complexity" evidence="3">
    <location>
        <begin position="847"/>
        <end position="859"/>
    </location>
</feature>
<dbReference type="GO" id="GO:0005096">
    <property type="term" value="F:GTPase activator activity"/>
    <property type="evidence" value="ECO:0007669"/>
    <property type="project" value="InterPro"/>
</dbReference>
<dbReference type="SMART" id="SM00324">
    <property type="entry name" value="RhoGAP"/>
    <property type="match status" value="1"/>
</dbReference>
<feature type="compositionally biased region" description="Basic and acidic residues" evidence="3">
    <location>
        <begin position="815"/>
        <end position="825"/>
    </location>
</feature>
<feature type="compositionally biased region" description="Acidic residues" evidence="3">
    <location>
        <begin position="681"/>
        <end position="693"/>
    </location>
</feature>
<reference evidence="7" key="1">
    <citation type="journal article" date="2010" name="Science">
        <title>Plasticity of animal genome architecture unmasked by rapid evolution of a pelagic tunicate.</title>
        <authorList>
            <person name="Denoeud F."/>
            <person name="Henriet S."/>
            <person name="Mungpakdee S."/>
            <person name="Aury J.M."/>
            <person name="Da Silva C."/>
            <person name="Brinkmann H."/>
            <person name="Mikhaleva J."/>
            <person name="Olsen L.C."/>
            <person name="Jubin C."/>
            <person name="Canestro C."/>
            <person name="Bouquet J.M."/>
            <person name="Danks G."/>
            <person name="Poulain J."/>
            <person name="Campsteijn C."/>
            <person name="Adamski M."/>
            <person name="Cross I."/>
            <person name="Yadetie F."/>
            <person name="Muffato M."/>
            <person name="Louis A."/>
            <person name="Butcher S."/>
            <person name="Tsagkogeorga G."/>
            <person name="Konrad A."/>
            <person name="Singh S."/>
            <person name="Jensen M.F."/>
            <person name="Cong E.H."/>
            <person name="Eikeseth-Otteraa H."/>
            <person name="Noel B."/>
            <person name="Anthouard V."/>
            <person name="Porcel B.M."/>
            <person name="Kachouri-Lafond R."/>
            <person name="Nishino A."/>
            <person name="Ugolini M."/>
            <person name="Chourrout P."/>
            <person name="Nishida H."/>
            <person name="Aasland R."/>
            <person name="Huzurbazar S."/>
            <person name="Westhof E."/>
            <person name="Delsuc F."/>
            <person name="Lehrach H."/>
            <person name="Reinhardt R."/>
            <person name="Weissenbach J."/>
            <person name="Roy S.W."/>
            <person name="Artiguenave F."/>
            <person name="Postlethwait J.H."/>
            <person name="Manak J.R."/>
            <person name="Thompson E.M."/>
            <person name="Jaillon O."/>
            <person name="Du Pasquier L."/>
            <person name="Boudinot P."/>
            <person name="Liberles D.A."/>
            <person name="Volff J.N."/>
            <person name="Philippe H."/>
            <person name="Lenhard B."/>
            <person name="Roest Crollius H."/>
            <person name="Wincker P."/>
            <person name="Chourrout D."/>
        </authorList>
    </citation>
    <scope>NUCLEOTIDE SEQUENCE [LARGE SCALE GENOMIC DNA]</scope>
</reference>
<feature type="compositionally biased region" description="Low complexity" evidence="3">
    <location>
        <begin position="762"/>
        <end position="775"/>
    </location>
</feature>
<dbReference type="InterPro" id="IPR036028">
    <property type="entry name" value="SH3-like_dom_sf"/>
</dbReference>
<feature type="domain" description="Rho-GAP" evidence="6">
    <location>
        <begin position="442"/>
        <end position="694"/>
    </location>
</feature>
<feature type="region of interest" description="Disordered" evidence="3">
    <location>
        <begin position="735"/>
        <end position="886"/>
    </location>
</feature>
<dbReference type="EMBL" id="FN653018">
    <property type="protein sequence ID" value="CBY22254.1"/>
    <property type="molecule type" value="Genomic_DNA"/>
</dbReference>
<dbReference type="Gene3D" id="1.10.555.10">
    <property type="entry name" value="Rho GTPase activation protein"/>
    <property type="match status" value="2"/>
</dbReference>
<evidence type="ECO:0000259" key="5">
    <source>
        <dbReference type="PROSITE" id="PS50003"/>
    </source>
</evidence>
<evidence type="ECO:0000313" key="8">
    <source>
        <dbReference type="Proteomes" id="UP000001307"/>
    </source>
</evidence>
<dbReference type="SUPFAM" id="SSF48350">
    <property type="entry name" value="GTPase activation domain, GAP"/>
    <property type="match status" value="1"/>
</dbReference>
<dbReference type="Gene3D" id="2.30.30.40">
    <property type="entry name" value="SH3 Domains"/>
    <property type="match status" value="1"/>
</dbReference>
<feature type="region of interest" description="Disordered" evidence="3">
    <location>
        <begin position="663"/>
        <end position="721"/>
    </location>
</feature>
<dbReference type="AlphaFoldDB" id="E4WY10"/>
<evidence type="ECO:0000259" key="4">
    <source>
        <dbReference type="PROSITE" id="PS50002"/>
    </source>
</evidence>
<dbReference type="Gene3D" id="1.20.1270.60">
    <property type="entry name" value="Arfaptin homology (AH) domain/BAR domain"/>
    <property type="match status" value="1"/>
</dbReference>
<feature type="region of interest" description="Disordered" evidence="3">
    <location>
        <begin position="1"/>
        <end position="44"/>
    </location>
</feature>
<evidence type="ECO:0000256" key="1">
    <source>
        <dbReference type="ARBA" id="ARBA00022443"/>
    </source>
</evidence>
<dbReference type="InterPro" id="IPR004148">
    <property type="entry name" value="BAR_dom"/>
</dbReference>
<dbReference type="SUPFAM" id="SSF103657">
    <property type="entry name" value="BAR/IMD domain-like"/>
    <property type="match status" value="1"/>
</dbReference>
<dbReference type="FunCoup" id="E4WY10">
    <property type="interactions" value="9"/>
</dbReference>
<dbReference type="SUPFAM" id="SSF50044">
    <property type="entry name" value="SH3-domain"/>
    <property type="match status" value="1"/>
</dbReference>
<dbReference type="PROSITE" id="PS50002">
    <property type="entry name" value="SH3"/>
    <property type="match status" value="1"/>
</dbReference>
<dbReference type="GO" id="GO:0005737">
    <property type="term" value="C:cytoplasm"/>
    <property type="evidence" value="ECO:0007669"/>
    <property type="project" value="InterPro"/>
</dbReference>
<name>E4WY10_OIKDI</name>
<dbReference type="SMART" id="SM00326">
    <property type="entry name" value="SH3"/>
    <property type="match status" value="1"/>
</dbReference>
<proteinExistence type="predicted"/>
<dbReference type="Pfam" id="PF00169">
    <property type="entry name" value="PH"/>
    <property type="match status" value="1"/>
</dbReference>
<evidence type="ECO:0000256" key="3">
    <source>
        <dbReference type="SAM" id="MobiDB-lite"/>
    </source>
</evidence>
<evidence type="ECO:0000259" key="6">
    <source>
        <dbReference type="PROSITE" id="PS50238"/>
    </source>
</evidence>
<dbReference type="SUPFAM" id="SSF50729">
    <property type="entry name" value="PH domain-like"/>
    <property type="match status" value="1"/>
</dbReference>
<dbReference type="InterPro" id="IPR047234">
    <property type="entry name" value="GRAF_fam"/>
</dbReference>
<evidence type="ECO:0000256" key="2">
    <source>
        <dbReference type="PROSITE-ProRule" id="PRU00192"/>
    </source>
</evidence>
<feature type="compositionally biased region" description="Basic residues" evidence="3">
    <location>
        <begin position="25"/>
        <end position="38"/>
    </location>
</feature>
<feature type="domain" description="SH3" evidence="4">
    <location>
        <begin position="917"/>
        <end position="984"/>
    </location>
</feature>
<dbReference type="PROSITE" id="PS50238">
    <property type="entry name" value="RHOGAP"/>
    <property type="match status" value="1"/>
</dbReference>
<dbReference type="InParanoid" id="E4WY10"/>
<dbReference type="OrthoDB" id="3183924at2759"/>
<organism evidence="7">
    <name type="scientific">Oikopleura dioica</name>
    <name type="common">Tunicate</name>
    <dbReference type="NCBI Taxonomy" id="34765"/>
    <lineage>
        <taxon>Eukaryota</taxon>
        <taxon>Metazoa</taxon>
        <taxon>Chordata</taxon>
        <taxon>Tunicata</taxon>
        <taxon>Appendicularia</taxon>
        <taxon>Copelata</taxon>
        <taxon>Oikopleuridae</taxon>
        <taxon>Oikopleura</taxon>
    </lineage>
</organism>
<dbReference type="InterPro" id="IPR001452">
    <property type="entry name" value="SH3_domain"/>
</dbReference>
<gene>
    <name evidence="7" type="ORF">GSOID_T00011808001</name>
</gene>
<dbReference type="InterPro" id="IPR000198">
    <property type="entry name" value="RhoGAP_dom"/>
</dbReference>
<evidence type="ECO:0000313" key="7">
    <source>
        <dbReference type="EMBL" id="CBY22254.1"/>
    </source>
</evidence>
<dbReference type="InterPro" id="IPR001849">
    <property type="entry name" value="PH_domain"/>
</dbReference>
<dbReference type="PANTHER" id="PTHR12552:SF1">
    <property type="entry name" value="RHO GTPASE-ACTIVATING PROTEIN GRAF"/>
    <property type="match status" value="1"/>
</dbReference>
<dbReference type="Proteomes" id="UP000001307">
    <property type="component" value="Unassembled WGS sequence"/>
</dbReference>